<sequence length="476" mass="53077">MQLRRMLLTLFLAGLCCVSLAACTPETSPSEPESSSSGDTLTTTLLPGGWDAADFTVLLFDKYGPMDGASPVTLTDEEQKELLSLLSGSDWEVIDPDTLPPHDPSFFVYLQAADGRTLGVGALINSDQSMLALEDEETYLLYAGSPEAVEQAQALRETVTARRDSLLPSGEAEILYPDLLPEALTFTGAYRTAAADPTAVINYAGRIATGRTAVDIFCKALENGGTGELTLYTFTPDYADPETIRCSYTRFWTDGGSSWYFSDYSEDSSFAFMEPSRYEVQTLELSDYGYLTITDEVNSEPGGYPVIPDRLLWEDADQRLQLYERYLEPVLTSTALGSIEWDSLMEIPRPLWVFEDLYRYDHQNTSPFDVYGTNWPVDEMADLLSRYFDGVTEEQLIDKYQDIYDPASGTLHYEGGRGGGPYYLRVTGWEEDGDRLTLHYEEYSPATGEPYEDSACLLTVRLLEDGSFRYLGNHKA</sequence>
<reference evidence="2 3" key="1">
    <citation type="journal article" date="2021" name="Sci. Rep.">
        <title>The distribution of antibiotic resistance genes in chicken gut microbiota commensals.</title>
        <authorList>
            <person name="Juricova H."/>
            <person name="Matiasovicova J."/>
            <person name="Kubasova T."/>
            <person name="Cejkova D."/>
            <person name="Rychlik I."/>
        </authorList>
    </citation>
    <scope>NUCLEOTIDE SEQUENCE [LARGE SCALE GENOMIC DNA]</scope>
    <source>
        <strain evidence="2 3">An564</strain>
    </source>
</reference>
<comment type="caution">
    <text evidence="2">The sequence shown here is derived from an EMBL/GenBank/DDBJ whole genome shotgun (WGS) entry which is preliminary data.</text>
</comment>
<feature type="chain" id="PRO_5046266661" description="DUF4830 domain-containing protein" evidence="1">
    <location>
        <begin position="22"/>
        <end position="476"/>
    </location>
</feature>
<feature type="signal peptide" evidence="1">
    <location>
        <begin position="1"/>
        <end position="21"/>
    </location>
</feature>
<name>A0ABS2GQH6_9FIRM</name>
<evidence type="ECO:0000313" key="3">
    <source>
        <dbReference type="Proteomes" id="UP000724149"/>
    </source>
</evidence>
<dbReference type="EMBL" id="JACSNR010000013">
    <property type="protein sequence ID" value="MBM6924241.1"/>
    <property type="molecule type" value="Genomic_DNA"/>
</dbReference>
<keyword evidence="3" id="KW-1185">Reference proteome</keyword>
<evidence type="ECO:0000313" key="2">
    <source>
        <dbReference type="EMBL" id="MBM6924241.1"/>
    </source>
</evidence>
<organism evidence="2 3">
    <name type="scientific">Hydrogenoanaerobacterium saccharovorans</name>
    <dbReference type="NCBI Taxonomy" id="474960"/>
    <lineage>
        <taxon>Bacteria</taxon>
        <taxon>Bacillati</taxon>
        <taxon>Bacillota</taxon>
        <taxon>Clostridia</taxon>
        <taxon>Eubacteriales</taxon>
        <taxon>Oscillospiraceae</taxon>
        <taxon>Hydrogenoanaerobacterium</taxon>
    </lineage>
</organism>
<proteinExistence type="predicted"/>
<accession>A0ABS2GQH6</accession>
<dbReference type="PROSITE" id="PS51257">
    <property type="entry name" value="PROKAR_LIPOPROTEIN"/>
    <property type="match status" value="1"/>
</dbReference>
<evidence type="ECO:0008006" key="4">
    <source>
        <dbReference type="Google" id="ProtNLM"/>
    </source>
</evidence>
<dbReference type="Proteomes" id="UP000724149">
    <property type="component" value="Unassembled WGS sequence"/>
</dbReference>
<evidence type="ECO:0000256" key="1">
    <source>
        <dbReference type="SAM" id="SignalP"/>
    </source>
</evidence>
<dbReference type="RefSeq" id="WP_204722069.1">
    <property type="nucleotide sequence ID" value="NZ_JACSNR010000013.1"/>
</dbReference>
<keyword evidence="1" id="KW-0732">Signal</keyword>
<protein>
    <recommendedName>
        <fullName evidence="4">DUF4830 domain-containing protein</fullName>
    </recommendedName>
</protein>
<gene>
    <name evidence="2" type="ORF">H9X81_11140</name>
</gene>